<keyword evidence="6" id="KW-0547">Nucleotide-binding</keyword>
<dbReference type="GO" id="GO:0004354">
    <property type="term" value="F:glutamate dehydrogenase (NADP+) activity"/>
    <property type="evidence" value="ECO:0007669"/>
    <property type="project" value="TreeGrafter"/>
</dbReference>
<accession>L0HGT0</accession>
<dbReference type="GeneID" id="14310544"/>
<dbReference type="InterPro" id="IPR033524">
    <property type="entry name" value="Glu/Leu/Phe/Val_DH_AS"/>
</dbReference>
<dbReference type="InterPro" id="IPR014362">
    <property type="entry name" value="Glu_DH"/>
</dbReference>
<dbReference type="STRING" id="593750.Metfor_1231"/>
<dbReference type="InterPro" id="IPR046346">
    <property type="entry name" value="Aminoacid_DH-like_N_sf"/>
</dbReference>
<dbReference type="InterPro" id="IPR006097">
    <property type="entry name" value="Glu/Leu/Phe/Val/Trp_DH_dimer"/>
</dbReference>
<dbReference type="PANTHER" id="PTHR43571:SF1">
    <property type="entry name" value="NADP-SPECIFIC GLUTAMATE DEHYDROGENASE 1-RELATED"/>
    <property type="match status" value="1"/>
</dbReference>
<evidence type="ECO:0000256" key="5">
    <source>
        <dbReference type="PIRSR" id="PIRSR000185-1"/>
    </source>
</evidence>
<feature type="binding site" evidence="6">
    <location>
        <position position="213"/>
    </location>
    <ligand>
        <name>NAD(+)</name>
        <dbReference type="ChEBI" id="CHEBI:57540"/>
    </ligand>
</feature>
<dbReference type="InterPro" id="IPR050724">
    <property type="entry name" value="Glu_Leu_Phe_Val_DH"/>
</dbReference>
<dbReference type="PANTHER" id="PTHR43571">
    <property type="entry name" value="NADP-SPECIFIC GLUTAMATE DEHYDROGENASE 1-RELATED"/>
    <property type="match status" value="1"/>
</dbReference>
<evidence type="ECO:0000256" key="7">
    <source>
        <dbReference type="PIRSR" id="PIRSR000185-3"/>
    </source>
</evidence>
<evidence type="ECO:0000256" key="1">
    <source>
        <dbReference type="ARBA" id="ARBA00006382"/>
    </source>
</evidence>
<dbReference type="GO" id="GO:0000166">
    <property type="term" value="F:nucleotide binding"/>
    <property type="evidence" value="ECO:0007669"/>
    <property type="project" value="UniProtKB-KW"/>
</dbReference>
<reference evidence="11" key="1">
    <citation type="submission" date="2011-12" db="EMBL/GenBank/DDBJ databases">
        <title>Complete sequence of Methanoregula formicicum SMSP.</title>
        <authorList>
            <person name="Lucas S."/>
            <person name="Han J."/>
            <person name="Lapidus A."/>
            <person name="Cheng J.-F."/>
            <person name="Goodwin L."/>
            <person name="Pitluck S."/>
            <person name="Peters L."/>
            <person name="Ovchinnikova G."/>
            <person name="Teshima H."/>
            <person name="Detter J.C."/>
            <person name="Han C."/>
            <person name="Tapia R."/>
            <person name="Land M."/>
            <person name="Hauser L."/>
            <person name="Kyrpides N."/>
            <person name="Ivanova N."/>
            <person name="Pagani I."/>
            <person name="Imachi H."/>
            <person name="Tamaki H."/>
            <person name="Sekiguchi Y."/>
            <person name="Kamagata Y."/>
            <person name="Cadillo-Quiroz H."/>
            <person name="Zinder S."/>
            <person name="Liu W.-T."/>
            <person name="Woyke T."/>
        </authorList>
    </citation>
    <scope>NUCLEOTIDE SEQUENCE [LARGE SCALE GENOMIC DNA]</scope>
    <source>
        <strain evidence="11">DSM 22288 / NBRC 105244 / SMSP</strain>
    </source>
</reference>
<dbReference type="Pfam" id="PF00208">
    <property type="entry name" value="ELFV_dehydrog"/>
    <property type="match status" value="1"/>
</dbReference>
<dbReference type="FunFam" id="3.40.50.10860:FF:000002">
    <property type="entry name" value="Glutamate dehydrogenase"/>
    <property type="match status" value="1"/>
</dbReference>
<comment type="subunit">
    <text evidence="2">Homohexamer.</text>
</comment>
<dbReference type="EMBL" id="CP003167">
    <property type="protein sequence ID" value="AGB02274.1"/>
    <property type="molecule type" value="Genomic_DNA"/>
</dbReference>
<evidence type="ECO:0000259" key="9">
    <source>
        <dbReference type="SMART" id="SM00839"/>
    </source>
</evidence>
<name>L0HGT0_METFS</name>
<dbReference type="PROSITE" id="PS00074">
    <property type="entry name" value="GLFV_DEHYDROGENASE"/>
    <property type="match status" value="1"/>
</dbReference>
<feature type="binding site" evidence="6">
    <location>
        <position position="94"/>
    </location>
    <ligand>
        <name>substrate</name>
    </ligand>
</feature>
<dbReference type="PIRSF" id="PIRSF000185">
    <property type="entry name" value="Glu_DH"/>
    <property type="match status" value="1"/>
</dbReference>
<feature type="binding site" evidence="6">
    <location>
        <position position="118"/>
    </location>
    <ligand>
        <name>substrate</name>
    </ligand>
</feature>
<dbReference type="CDD" id="cd05313">
    <property type="entry name" value="NAD_bind_2_Glu_DH"/>
    <property type="match status" value="1"/>
</dbReference>
<evidence type="ECO:0000313" key="11">
    <source>
        <dbReference type="Proteomes" id="UP000010824"/>
    </source>
</evidence>
<feature type="binding site" evidence="6">
    <location>
        <position position="169"/>
    </location>
    <ligand>
        <name>substrate</name>
    </ligand>
</feature>
<dbReference type="InterPro" id="IPR006095">
    <property type="entry name" value="Glu/Leu/Phe/Val/Trp_DH"/>
</dbReference>
<organism evidence="10 11">
    <name type="scientific">Methanoregula formicica (strain DSM 22288 / NBRC 105244 / SMSP)</name>
    <dbReference type="NCBI Taxonomy" id="593750"/>
    <lineage>
        <taxon>Archaea</taxon>
        <taxon>Methanobacteriati</taxon>
        <taxon>Methanobacteriota</taxon>
        <taxon>Stenosarchaea group</taxon>
        <taxon>Methanomicrobia</taxon>
        <taxon>Methanomicrobiales</taxon>
        <taxon>Methanoregulaceae</taxon>
        <taxon>Methanoregula</taxon>
    </lineage>
</organism>
<dbReference type="InterPro" id="IPR006096">
    <property type="entry name" value="Glu/Leu/Phe/Val/Trp_DH_C"/>
</dbReference>
<feature type="active site" description="Proton donor" evidence="5">
    <location>
        <position position="130"/>
    </location>
</feature>
<dbReference type="RefSeq" id="WP_015285237.1">
    <property type="nucleotide sequence ID" value="NC_019943.1"/>
</dbReference>
<evidence type="ECO:0000256" key="2">
    <source>
        <dbReference type="ARBA" id="ARBA00011643"/>
    </source>
</evidence>
<dbReference type="SUPFAM" id="SSF51735">
    <property type="entry name" value="NAD(P)-binding Rossmann-fold domains"/>
    <property type="match status" value="1"/>
</dbReference>
<feature type="domain" description="Glutamate/phenylalanine/leucine/valine/L-tryptophan dehydrogenase C-terminal" evidence="9">
    <location>
        <begin position="206"/>
        <end position="448"/>
    </location>
</feature>
<dbReference type="AlphaFoldDB" id="L0HGT0"/>
<feature type="binding site" evidence="6">
    <location>
        <position position="115"/>
    </location>
    <ligand>
        <name>substrate</name>
    </ligand>
</feature>
<keyword evidence="6" id="KW-0520">NAD</keyword>
<evidence type="ECO:0000256" key="8">
    <source>
        <dbReference type="RuleBase" id="RU004417"/>
    </source>
</evidence>
<evidence type="ECO:0000313" key="10">
    <source>
        <dbReference type="EMBL" id="AGB02274.1"/>
    </source>
</evidence>
<dbReference type="Proteomes" id="UP000010824">
    <property type="component" value="Chromosome"/>
</dbReference>
<gene>
    <name evidence="10" type="ordered locus">Metfor_1231</name>
</gene>
<evidence type="ECO:0000256" key="4">
    <source>
        <dbReference type="PIRNR" id="PIRNR000185"/>
    </source>
</evidence>
<dbReference type="Pfam" id="PF02812">
    <property type="entry name" value="ELFV_dehydrog_N"/>
    <property type="match status" value="1"/>
</dbReference>
<dbReference type="InterPro" id="IPR036291">
    <property type="entry name" value="NAD(P)-bd_dom_sf"/>
</dbReference>
<dbReference type="Gene3D" id="1.10.285.10">
    <property type="entry name" value="Glutamate Dehydrogenase, chain A, domain 3"/>
    <property type="match status" value="2"/>
</dbReference>
<dbReference type="KEGG" id="mfo:Metfor_1231"/>
<comment type="similarity">
    <text evidence="1 4 8">Belongs to the Glu/Leu/Phe/Val dehydrogenases family.</text>
</comment>
<keyword evidence="11" id="KW-1185">Reference proteome</keyword>
<dbReference type="GO" id="GO:0006537">
    <property type="term" value="P:glutamate biosynthetic process"/>
    <property type="evidence" value="ECO:0007669"/>
    <property type="project" value="TreeGrafter"/>
</dbReference>
<dbReference type="eggNOG" id="arCOG01352">
    <property type="taxonomic scope" value="Archaea"/>
</dbReference>
<dbReference type="GO" id="GO:0005829">
    <property type="term" value="C:cytosol"/>
    <property type="evidence" value="ECO:0007669"/>
    <property type="project" value="TreeGrafter"/>
</dbReference>
<dbReference type="InParanoid" id="L0HGT0"/>
<protein>
    <recommendedName>
        <fullName evidence="4">Glutamate dehydrogenase</fullName>
    </recommendedName>
</protein>
<dbReference type="Gene3D" id="3.40.50.720">
    <property type="entry name" value="NAD(P)-binding Rossmann-like Domain"/>
    <property type="match status" value="1"/>
</dbReference>
<proteinExistence type="inferred from homology"/>
<dbReference type="PRINTS" id="PR00082">
    <property type="entry name" value="GLFDHDRGNASE"/>
</dbReference>
<sequence length="450" mass="48998">MTSLKNKYLQQVYDGVVKRDPDQKEFHQAVFEVLQSFEPVIKKTPELFENGLLERLVEPERGIQFRVAWVDDKGKTQVNRGYRFQFNSAIGPYKGGLRFHPSVTASIIKFLGFEQIFKNSLTGLPMGGGKGGSDFDPKGKSDAEIMRFCQAFMTELSRHIGADLDVPAGDIGVGGREVGYMFGQYKRIRNEFTGVLTGKGLSFGGSLVRTQATGYGLCYFAQEAMAVMKKESFKGKVTVISGSGNVATYAAEKAMQLGAKVVAMSDSSGYIYDPKGIKLDIVKQIKEVERARISEYAKRVPGSEYHDGCKKIWQVPCKVALPCATQNELDGEDAKVLLKNGVIAVCEGANMPCTPEAAEAFIAAKIVFSPGKASNAGGVATSGLEMCQNSERYSWTAEEVDEKLKGIMVNIFHNSYNASKEYGMEGNLVAGANIAGFLKVANAMKAQGVF</sequence>
<dbReference type="FunFam" id="1.10.285.10:FF:000001">
    <property type="entry name" value="Glutamate dehydrogenase"/>
    <property type="match status" value="1"/>
</dbReference>
<dbReference type="FunFam" id="3.40.50.720:FF:000030">
    <property type="entry name" value="Glutamate dehydrogenase"/>
    <property type="match status" value="1"/>
</dbReference>
<keyword evidence="3 4" id="KW-0560">Oxidoreductase</keyword>
<evidence type="ECO:0000256" key="3">
    <source>
        <dbReference type="ARBA" id="ARBA00023002"/>
    </source>
</evidence>
<dbReference type="SMART" id="SM00839">
    <property type="entry name" value="ELFV_dehydrog"/>
    <property type="match status" value="1"/>
</dbReference>
<dbReference type="SUPFAM" id="SSF53223">
    <property type="entry name" value="Aminoacid dehydrogenase-like, N-terminal domain"/>
    <property type="match status" value="1"/>
</dbReference>
<feature type="site" description="Important for catalysis" evidence="7">
    <location>
        <position position="170"/>
    </location>
</feature>
<dbReference type="InterPro" id="IPR033922">
    <property type="entry name" value="NAD_bind_Glu_DH"/>
</dbReference>
<reference evidence="10 11" key="2">
    <citation type="journal article" date="2014" name="Genome Announc.">
        <title>Complete Genome Sequence of Methanoregula formicica SMSPT, a Mesophilic Hydrogenotrophic Methanogen Isolated from a Methanogenic Upflow Anaerobic Sludge Blanket Reactor.</title>
        <authorList>
            <person name="Yamamoto K."/>
            <person name="Tamaki H."/>
            <person name="Cadillo-Quiroz H."/>
            <person name="Imachi H."/>
            <person name="Kyrpides N."/>
            <person name="Woyke T."/>
            <person name="Goodwin L."/>
            <person name="Zinder S.H."/>
            <person name="Kamagata Y."/>
            <person name="Liu W.T."/>
        </authorList>
    </citation>
    <scope>NUCLEOTIDE SEQUENCE [LARGE SCALE GENOMIC DNA]</scope>
    <source>
        <strain evidence="11">DSM 22288 / NBRC 105244 / SMSP</strain>
    </source>
</reference>
<evidence type="ECO:0000256" key="6">
    <source>
        <dbReference type="PIRSR" id="PIRSR000185-2"/>
    </source>
</evidence>
<feature type="binding site" evidence="6">
    <location>
        <position position="382"/>
    </location>
    <ligand>
        <name>substrate</name>
    </ligand>
</feature>
<dbReference type="HOGENOM" id="CLU_025763_2_1_2"/>
<feature type="binding site" evidence="6">
    <location>
        <position position="245"/>
    </location>
    <ligand>
        <name>NAD(+)</name>
        <dbReference type="ChEBI" id="CHEBI:57540"/>
    </ligand>
</feature>
<dbReference type="OrthoDB" id="6425at2157"/>
<dbReference type="Gene3D" id="3.40.50.10860">
    <property type="entry name" value="Leucine Dehydrogenase, chain A, domain 1"/>
    <property type="match status" value="1"/>
</dbReference>
<dbReference type="NCBIfam" id="NF006929">
    <property type="entry name" value="PRK09414.1"/>
    <property type="match status" value="1"/>
</dbReference>